<name>A0A2T5IYZ6_9GAMM</name>
<dbReference type="Gene3D" id="3.30.530.20">
    <property type="match status" value="1"/>
</dbReference>
<gene>
    <name evidence="3" type="ORF">C8N29_10832</name>
</gene>
<dbReference type="OrthoDB" id="1845996at2"/>
<dbReference type="InterPro" id="IPR023393">
    <property type="entry name" value="START-like_dom_sf"/>
</dbReference>
<proteinExistence type="predicted"/>
<dbReference type="EMBL" id="QAON01000008">
    <property type="protein sequence ID" value="PTQ89151.1"/>
    <property type="molecule type" value="Genomic_DNA"/>
</dbReference>
<organism evidence="3 4">
    <name type="scientific">Agitococcus lubricus</name>
    <dbReference type="NCBI Taxonomy" id="1077255"/>
    <lineage>
        <taxon>Bacteria</taxon>
        <taxon>Pseudomonadati</taxon>
        <taxon>Pseudomonadota</taxon>
        <taxon>Gammaproteobacteria</taxon>
        <taxon>Moraxellales</taxon>
        <taxon>Moraxellaceae</taxon>
        <taxon>Agitococcus</taxon>
    </lineage>
</organism>
<dbReference type="Proteomes" id="UP000244223">
    <property type="component" value="Unassembled WGS sequence"/>
</dbReference>
<evidence type="ECO:0000313" key="3">
    <source>
        <dbReference type="EMBL" id="PTQ89151.1"/>
    </source>
</evidence>
<keyword evidence="4" id="KW-1185">Reference proteome</keyword>
<feature type="domain" description="START" evidence="2">
    <location>
        <begin position="30"/>
        <end position="207"/>
    </location>
</feature>
<evidence type="ECO:0000256" key="1">
    <source>
        <dbReference type="SAM" id="SignalP"/>
    </source>
</evidence>
<sequence length="241" mass="27635">MRKLLTTVILALGISGLSTTVSADVDDELLELRGTQAFNEWILVKHDTKRNIKAYSKREDGKRIRSFKLDYLIDAPLVALGRVYLDIDNYTRWFWEVRNAKVLKIISPTEFYYYIQHDAPVTLPDRDAIIHATIEPYTRKKGFAALKLKAVPDFIPEKPPLVRMLAEDMVLKFTPINKEQVRVEVEGYIDPGGMAPTWAVNAVQKQAPYYTVVGLQRMVQQVKNQGLPPDFPFKILEEEVN</sequence>
<feature type="signal peptide" evidence="1">
    <location>
        <begin position="1"/>
        <end position="23"/>
    </location>
</feature>
<protein>
    <submittedName>
        <fullName evidence="3">START domain-containing protein</fullName>
    </submittedName>
</protein>
<comment type="caution">
    <text evidence="3">The sequence shown here is derived from an EMBL/GenBank/DDBJ whole genome shotgun (WGS) entry which is preliminary data.</text>
</comment>
<feature type="chain" id="PRO_5015532933" evidence="1">
    <location>
        <begin position="24"/>
        <end position="241"/>
    </location>
</feature>
<dbReference type="AlphaFoldDB" id="A0A2T5IYZ6"/>
<dbReference type="Pfam" id="PF01852">
    <property type="entry name" value="START"/>
    <property type="match status" value="1"/>
</dbReference>
<dbReference type="InterPro" id="IPR002913">
    <property type="entry name" value="START_lipid-bd_dom"/>
</dbReference>
<evidence type="ECO:0000259" key="2">
    <source>
        <dbReference type="Pfam" id="PF01852"/>
    </source>
</evidence>
<keyword evidence="1" id="KW-0732">Signal</keyword>
<reference evidence="3 4" key="1">
    <citation type="submission" date="2018-04" db="EMBL/GenBank/DDBJ databases">
        <title>Genomic Encyclopedia of Archaeal and Bacterial Type Strains, Phase II (KMG-II): from individual species to whole genera.</title>
        <authorList>
            <person name="Goeker M."/>
        </authorList>
    </citation>
    <scope>NUCLEOTIDE SEQUENCE [LARGE SCALE GENOMIC DNA]</scope>
    <source>
        <strain evidence="3 4">DSM 5822</strain>
    </source>
</reference>
<evidence type="ECO:0000313" key="4">
    <source>
        <dbReference type="Proteomes" id="UP000244223"/>
    </source>
</evidence>
<dbReference type="RefSeq" id="WP_107865795.1">
    <property type="nucleotide sequence ID" value="NZ_QAON01000008.1"/>
</dbReference>
<dbReference type="GO" id="GO:0008289">
    <property type="term" value="F:lipid binding"/>
    <property type="evidence" value="ECO:0007669"/>
    <property type="project" value="InterPro"/>
</dbReference>
<accession>A0A2T5IYZ6</accession>
<dbReference type="SUPFAM" id="SSF55961">
    <property type="entry name" value="Bet v1-like"/>
    <property type="match status" value="1"/>
</dbReference>